<keyword evidence="3" id="KW-1185">Reference proteome</keyword>
<sequence length="324" mass="36088">MEGIVYKIMNIFKKIALFMLCTFLTAFTALIAYADSRVVYSGADSKMNWNGKDMLGGAQIILVGGQTQSQMMSYVIIASSGEVIVVDGGLPEDADHLRDIIRSKGNRVSAWFITHPHSDHVGALTKIINDGPGDMIIDGVYYNFLDNDWYIRNEAYRSQTVFDCKAAIEKLNPESIHSDVKRGDIINIGNIKVNVLNPPYQFGVNSINNSSIAYRFDIAGTRVLFLGDMGPEAGEQLKNDVPAFELDSDIVQMAHHGQYGVNKDVYKIISPSICMWNSPEWLWDNDNGGGKGSGSYLTLKVREWMNELGVKKHYVMKDGDQIIK</sequence>
<dbReference type="PATRIC" id="fig|679200.3.peg.1539"/>
<evidence type="ECO:0000313" key="3">
    <source>
        <dbReference type="Proteomes" id="UP000003011"/>
    </source>
</evidence>
<reference evidence="2 3" key="1">
    <citation type="submission" date="2011-08" db="EMBL/GenBank/DDBJ databases">
        <title>The Genome Sequence of Johnsonella ignava ATCC 51276.</title>
        <authorList>
            <consortium name="The Broad Institute Genome Sequencing Platform"/>
            <person name="Earl A."/>
            <person name="Ward D."/>
            <person name="Feldgarden M."/>
            <person name="Gevers D."/>
            <person name="Izard J."/>
            <person name="Blanton J.M."/>
            <person name="Baranova O.V."/>
            <person name="Dewhirst F.E."/>
            <person name="Young S.K."/>
            <person name="Zeng Q."/>
            <person name="Gargeya S."/>
            <person name="Fitzgerald M."/>
            <person name="Haas B."/>
            <person name="Abouelleil A."/>
            <person name="Alvarado L."/>
            <person name="Arachchi H.M."/>
            <person name="Berlin A."/>
            <person name="Brown A."/>
            <person name="Chapman S.B."/>
            <person name="Chen Z."/>
            <person name="Dunbar C."/>
            <person name="Freedman E."/>
            <person name="Gearin G."/>
            <person name="Gellesch M."/>
            <person name="Goldberg J."/>
            <person name="Griggs A."/>
            <person name="Gujja S."/>
            <person name="Heiman D."/>
            <person name="Howarth C."/>
            <person name="Larson L."/>
            <person name="Lui A."/>
            <person name="MacDonald P.J.P."/>
            <person name="Montmayeur A."/>
            <person name="Murphy C."/>
            <person name="Neiman D."/>
            <person name="Pearson M."/>
            <person name="Priest M."/>
            <person name="Roberts A."/>
            <person name="Saif S."/>
            <person name="Shea T."/>
            <person name="Shenoy N."/>
            <person name="Sisk P."/>
            <person name="Stolte C."/>
            <person name="Sykes S."/>
            <person name="Wortman J."/>
            <person name="Nusbaum C."/>
            <person name="Birren B."/>
        </authorList>
    </citation>
    <scope>NUCLEOTIDE SEQUENCE [LARGE SCALE GENOMIC DNA]</scope>
    <source>
        <strain evidence="2 3">ATCC 51276</strain>
    </source>
</reference>
<dbReference type="HOGENOM" id="CLU_055085_1_0_9"/>
<gene>
    <name evidence="2" type="ORF">HMPREF9333_01452</name>
</gene>
<feature type="domain" description="Metallo-beta-lactamase" evidence="1">
    <location>
        <begin position="70"/>
        <end position="255"/>
    </location>
</feature>
<dbReference type="Proteomes" id="UP000003011">
    <property type="component" value="Unassembled WGS sequence"/>
</dbReference>
<dbReference type="Gene3D" id="3.60.15.10">
    <property type="entry name" value="Ribonuclease Z/Hydroxyacylglutathione hydrolase-like"/>
    <property type="match status" value="1"/>
</dbReference>
<evidence type="ECO:0000259" key="1">
    <source>
        <dbReference type="SMART" id="SM00849"/>
    </source>
</evidence>
<dbReference type="InterPro" id="IPR052159">
    <property type="entry name" value="Competence_DNA_uptake"/>
</dbReference>
<accession>G5GIR2</accession>
<organism evidence="2 3">
    <name type="scientific">Johnsonella ignava ATCC 51276</name>
    <dbReference type="NCBI Taxonomy" id="679200"/>
    <lineage>
        <taxon>Bacteria</taxon>
        <taxon>Bacillati</taxon>
        <taxon>Bacillota</taxon>
        <taxon>Clostridia</taxon>
        <taxon>Lachnospirales</taxon>
        <taxon>Lachnospiraceae</taxon>
        <taxon>Johnsonella</taxon>
    </lineage>
</organism>
<evidence type="ECO:0000313" key="2">
    <source>
        <dbReference type="EMBL" id="EHI55316.1"/>
    </source>
</evidence>
<dbReference type="PANTHER" id="PTHR30619">
    <property type="entry name" value="DNA INTERNALIZATION/COMPETENCE PROTEIN COMEC/REC2"/>
    <property type="match status" value="1"/>
</dbReference>
<dbReference type="eggNOG" id="COG2333">
    <property type="taxonomic scope" value="Bacteria"/>
</dbReference>
<dbReference type="SMART" id="SM00849">
    <property type="entry name" value="Lactamase_B"/>
    <property type="match status" value="1"/>
</dbReference>
<dbReference type="Pfam" id="PF00753">
    <property type="entry name" value="Lactamase_B"/>
    <property type="match status" value="1"/>
</dbReference>
<protein>
    <recommendedName>
        <fullName evidence="1">Metallo-beta-lactamase domain-containing protein</fullName>
    </recommendedName>
</protein>
<proteinExistence type="predicted"/>
<dbReference type="PANTHER" id="PTHR30619:SF1">
    <property type="entry name" value="RECOMBINATION PROTEIN 2"/>
    <property type="match status" value="1"/>
</dbReference>
<dbReference type="AlphaFoldDB" id="G5GIR2"/>
<dbReference type="InterPro" id="IPR001279">
    <property type="entry name" value="Metallo-B-lactamas"/>
</dbReference>
<dbReference type="InterPro" id="IPR036866">
    <property type="entry name" value="RibonucZ/Hydroxyglut_hydro"/>
</dbReference>
<name>G5GIR2_9FIRM</name>
<dbReference type="EMBL" id="ACZL01000023">
    <property type="protein sequence ID" value="EHI55316.1"/>
    <property type="molecule type" value="Genomic_DNA"/>
</dbReference>
<dbReference type="SUPFAM" id="SSF56281">
    <property type="entry name" value="Metallo-hydrolase/oxidoreductase"/>
    <property type="match status" value="1"/>
</dbReference>
<dbReference type="STRING" id="679200.HMPREF9333_01452"/>
<comment type="caution">
    <text evidence="2">The sequence shown here is derived from an EMBL/GenBank/DDBJ whole genome shotgun (WGS) entry which is preliminary data.</text>
</comment>